<evidence type="ECO:0000313" key="1">
    <source>
        <dbReference type="EMBL" id="GAA4236905.1"/>
    </source>
</evidence>
<proteinExistence type="predicted"/>
<sequence length="404" mass="46535">MENLTNLEELDSLPLKNNPLRWGVTLKINEDLKDSKSLKLFNKYYRNEEYYRALAYGLTTLSNTTSKRIQKKIAKKVDQTYYETTINKWNSSKKELEDKLSEEKGVNFVKNIQLLINHFYTLKVLNTYASGSKDIALTIKPINTSRLKSLEDSLKVAKHYFAEKYYSKALELESVADSKSKWKNVYTKYIISSLYEKDFQDVQDKMDLSRDKATVSFFISPLKSAYPNQLKSLTEEELNSTVIKYRLVSLLDNSSADFLVKLMLVDQKAGVGPKDPVIEKYKKTVKDGKDSSGSVIKKEVTAEVTRYERYGSGFVDIVVEVVNNKTGEIILSKKCIGSSQWNTLWYSYTGDRRAIKSVYRMDQKKAKPDPSNRDFISWAINDAKESVSKFLTRSFIIEKGKKLY</sequence>
<comment type="caution">
    <text evidence="1">The sequence shown here is derived from an EMBL/GenBank/DDBJ whole genome shotgun (WGS) entry which is preliminary data.</text>
</comment>
<dbReference type="Proteomes" id="UP001501496">
    <property type="component" value="Unassembled WGS sequence"/>
</dbReference>
<dbReference type="EMBL" id="BAABCA010000004">
    <property type="protein sequence ID" value="GAA4236905.1"/>
    <property type="molecule type" value="Genomic_DNA"/>
</dbReference>
<accession>A0ABP8CBT1</accession>
<keyword evidence="2" id="KW-1185">Reference proteome</keyword>
<evidence type="ECO:0000313" key="2">
    <source>
        <dbReference type="Proteomes" id="UP001501496"/>
    </source>
</evidence>
<reference evidence="2" key="1">
    <citation type="journal article" date="2019" name="Int. J. Syst. Evol. Microbiol.">
        <title>The Global Catalogue of Microorganisms (GCM) 10K type strain sequencing project: providing services to taxonomists for standard genome sequencing and annotation.</title>
        <authorList>
            <consortium name="The Broad Institute Genomics Platform"/>
            <consortium name="The Broad Institute Genome Sequencing Center for Infectious Disease"/>
            <person name="Wu L."/>
            <person name="Ma J."/>
        </authorList>
    </citation>
    <scope>NUCLEOTIDE SEQUENCE [LARGE SCALE GENOMIC DNA]</scope>
    <source>
        <strain evidence="2">JCM 17630</strain>
    </source>
</reference>
<organism evidence="1 2">
    <name type="scientific">Postechiella marina</name>
    <dbReference type="NCBI Taxonomy" id="943941"/>
    <lineage>
        <taxon>Bacteria</taxon>
        <taxon>Pseudomonadati</taxon>
        <taxon>Bacteroidota</taxon>
        <taxon>Flavobacteriia</taxon>
        <taxon>Flavobacteriales</taxon>
        <taxon>Flavobacteriaceae</taxon>
        <taxon>Postechiella</taxon>
    </lineage>
</organism>
<gene>
    <name evidence="1" type="ORF">GCM10022291_22410</name>
</gene>
<name>A0ABP8CBT1_9FLAO</name>
<protein>
    <submittedName>
        <fullName evidence="1">Uncharacterized protein</fullName>
    </submittedName>
</protein>